<dbReference type="AlphaFoldDB" id="A0A150WPX5"/>
<dbReference type="PIRSF" id="PIRSF016719">
    <property type="entry name" value="UCP016719"/>
    <property type="match status" value="1"/>
</dbReference>
<accession>A0A150WPX5</accession>
<keyword evidence="4" id="KW-1185">Reference proteome</keyword>
<organism evidence="3 4">
    <name type="scientific">Bdellovibrio bacteriovorus</name>
    <dbReference type="NCBI Taxonomy" id="959"/>
    <lineage>
        <taxon>Bacteria</taxon>
        <taxon>Pseudomonadati</taxon>
        <taxon>Bdellovibrionota</taxon>
        <taxon>Bdellovibrionia</taxon>
        <taxon>Bdellovibrionales</taxon>
        <taxon>Pseudobdellovibrionaceae</taxon>
        <taxon>Bdellovibrio</taxon>
    </lineage>
</organism>
<protein>
    <recommendedName>
        <fullName evidence="5">DUF1343 domain-containing protein</fullName>
    </recommendedName>
</protein>
<evidence type="ECO:0000259" key="2">
    <source>
        <dbReference type="Pfam" id="PF20732"/>
    </source>
</evidence>
<dbReference type="InterPro" id="IPR048502">
    <property type="entry name" value="NamZ_N"/>
</dbReference>
<sequence>MKLGVEVLLSETKLLKKLKNKRVGLVCHPASVNENLEHSLDLLSKKMKLSCAFGPQHGVRGDKQDNMIESPDFADPVHKIPVFSLYGEVRRPTNHMMNHFDVMLFDLQDLGCRIYTFITTLLYSMEECARLGKTMIVLDRPNPAGRPIEGYRMLQGWESFVGAAPIPMRHGLTVGELALYFKDFYKLDLDLEIVKMKGYAPNKAPGFGWDMKRPWVNPSPNAASLNMARAYGGTVLIEGTTLSEGRGTTRALEIIGASDIDFAEVLKRMKKKAPQWLKGVTLRECFFEPTFHKHVGKLCHGFQFHTDAASYKHEQFKPFRIVALMLKVIREMHPDYPLYRDFAYEYVKDRLAFDVINGGPALRNWIEDAKATPAMLDKAMGVDEKSWAKERKKYLLYK</sequence>
<evidence type="ECO:0008006" key="5">
    <source>
        <dbReference type="Google" id="ProtNLM"/>
    </source>
</evidence>
<dbReference type="InterPro" id="IPR008302">
    <property type="entry name" value="NamZ"/>
</dbReference>
<name>A0A150WPX5_BDEBC</name>
<dbReference type="Gene3D" id="3.90.1150.140">
    <property type="match status" value="1"/>
</dbReference>
<proteinExistence type="predicted"/>
<dbReference type="Pfam" id="PF20732">
    <property type="entry name" value="NamZ_C"/>
    <property type="match status" value="1"/>
</dbReference>
<evidence type="ECO:0000313" key="4">
    <source>
        <dbReference type="Proteomes" id="UP000075320"/>
    </source>
</evidence>
<reference evidence="3 4" key="1">
    <citation type="submission" date="2016-03" db="EMBL/GenBank/DDBJ databases">
        <authorList>
            <person name="Ploux O."/>
        </authorList>
    </citation>
    <scope>NUCLEOTIDE SEQUENCE [LARGE SCALE GENOMIC DNA]</scope>
    <source>
        <strain evidence="3 4">R0</strain>
    </source>
</reference>
<dbReference type="Proteomes" id="UP000075320">
    <property type="component" value="Unassembled WGS sequence"/>
</dbReference>
<feature type="domain" description="Peptidoglycan beta-N-acetylmuramidase NamZ N-terminal" evidence="1">
    <location>
        <begin position="23"/>
        <end position="225"/>
    </location>
</feature>
<dbReference type="InterPro" id="IPR048503">
    <property type="entry name" value="NamZ_C"/>
</dbReference>
<dbReference type="GO" id="GO:0033922">
    <property type="term" value="F:peptidoglycan beta-N-acetylmuramidase activity"/>
    <property type="evidence" value="ECO:0007669"/>
    <property type="project" value="InterPro"/>
</dbReference>
<evidence type="ECO:0000259" key="1">
    <source>
        <dbReference type="Pfam" id="PF07075"/>
    </source>
</evidence>
<dbReference type="RefSeq" id="WP_061833811.1">
    <property type="nucleotide sequence ID" value="NZ_LUKE01000001.1"/>
</dbReference>
<dbReference type="EMBL" id="LUKE01000001">
    <property type="protein sequence ID" value="KYG66245.1"/>
    <property type="molecule type" value="Genomic_DNA"/>
</dbReference>
<gene>
    <name evidence="3" type="ORF">AZI86_04080</name>
</gene>
<comment type="caution">
    <text evidence="3">The sequence shown here is derived from an EMBL/GenBank/DDBJ whole genome shotgun (WGS) entry which is preliminary data.</text>
</comment>
<dbReference type="Gene3D" id="3.40.50.12170">
    <property type="entry name" value="Uncharacterised protein PF07075, DUF1343"/>
    <property type="match status" value="1"/>
</dbReference>
<dbReference type="PANTHER" id="PTHR42915">
    <property type="entry name" value="HYPOTHETICAL 460 KDA PROTEIN IN FEUA-SIGW INTERGENIC REGION [PRECURSOR]"/>
    <property type="match status" value="1"/>
</dbReference>
<dbReference type="OrthoDB" id="5288433at2"/>
<dbReference type="PANTHER" id="PTHR42915:SF1">
    <property type="entry name" value="PEPTIDOGLYCAN BETA-N-ACETYLMURAMIDASE NAMZ"/>
    <property type="match status" value="1"/>
</dbReference>
<dbReference type="Pfam" id="PF07075">
    <property type="entry name" value="NamZ_N"/>
    <property type="match status" value="1"/>
</dbReference>
<feature type="domain" description="Peptidoglycan beta-N-acetylmuramidase NamZ C-terminal" evidence="2">
    <location>
        <begin position="230"/>
        <end position="397"/>
    </location>
</feature>
<evidence type="ECO:0000313" key="3">
    <source>
        <dbReference type="EMBL" id="KYG66245.1"/>
    </source>
</evidence>